<proteinExistence type="predicted"/>
<dbReference type="InterPro" id="IPR013120">
    <property type="entry name" value="FAR_NAD-bd"/>
</dbReference>
<dbReference type="Gene3D" id="3.40.50.720">
    <property type="entry name" value="NAD(P)-binding Rossmann-like Domain"/>
    <property type="match status" value="1"/>
</dbReference>
<evidence type="ECO:0000313" key="2">
    <source>
        <dbReference type="EMBL" id="OQD95057.1"/>
    </source>
</evidence>
<reference evidence="3" key="1">
    <citation type="journal article" date="2017" name="Nat. Microbiol.">
        <title>Global analysis of biosynthetic gene clusters reveals vast potential of secondary metabolite production in Penicillium species.</title>
        <authorList>
            <person name="Nielsen J.C."/>
            <person name="Grijseels S."/>
            <person name="Prigent S."/>
            <person name="Ji B."/>
            <person name="Dainat J."/>
            <person name="Nielsen K.F."/>
            <person name="Frisvad J.C."/>
            <person name="Workman M."/>
            <person name="Nielsen J."/>
        </authorList>
    </citation>
    <scope>NUCLEOTIDE SEQUENCE [LARGE SCALE GENOMIC DNA]</scope>
    <source>
        <strain evidence="3">IBT 29525</strain>
    </source>
</reference>
<evidence type="ECO:0000313" key="3">
    <source>
        <dbReference type="Proteomes" id="UP000191612"/>
    </source>
</evidence>
<feature type="domain" description="Thioester reductase (TE)" evidence="1">
    <location>
        <begin position="7"/>
        <end position="144"/>
    </location>
</feature>
<dbReference type="Proteomes" id="UP000191612">
    <property type="component" value="Unassembled WGS sequence"/>
</dbReference>
<accession>A0A1V6R196</accession>
<sequence length="151" mass="16907">MRLHLIPVQEIFKLAREVAQHRPALFKFGFQFISSSAVIANYPLWAGTPVVPEQPGTVESVPLTGYVEAKLATERILSETLYRFPERFHVMAVRIAQITGSTSNGYWNPSEYMPFLIKSSQVLKILPDLDGTLSWYPVDDVAAVLGELLLS</sequence>
<dbReference type="AlphaFoldDB" id="A0A1V6R196"/>
<name>A0A1V6R196_9EURO</name>
<dbReference type="InterPro" id="IPR036291">
    <property type="entry name" value="NAD(P)-bd_dom_sf"/>
</dbReference>
<dbReference type="SUPFAM" id="SSF51735">
    <property type="entry name" value="NAD(P)-binding Rossmann-fold domains"/>
    <property type="match status" value="1"/>
</dbReference>
<protein>
    <recommendedName>
        <fullName evidence="1">Thioester reductase (TE) domain-containing protein</fullName>
    </recommendedName>
</protein>
<dbReference type="STRING" id="60172.A0A1V6R196"/>
<dbReference type="Pfam" id="PF07993">
    <property type="entry name" value="NAD_binding_4"/>
    <property type="match status" value="1"/>
</dbReference>
<comment type="caution">
    <text evidence="2">The sequence shown here is derived from an EMBL/GenBank/DDBJ whole genome shotgun (WGS) entry which is preliminary data.</text>
</comment>
<gene>
    <name evidence="2" type="ORF">PENSOL_c022G06479</name>
</gene>
<keyword evidence="3" id="KW-1185">Reference proteome</keyword>
<organism evidence="2 3">
    <name type="scientific">Penicillium solitum</name>
    <dbReference type="NCBI Taxonomy" id="60172"/>
    <lineage>
        <taxon>Eukaryota</taxon>
        <taxon>Fungi</taxon>
        <taxon>Dikarya</taxon>
        <taxon>Ascomycota</taxon>
        <taxon>Pezizomycotina</taxon>
        <taxon>Eurotiomycetes</taxon>
        <taxon>Eurotiomycetidae</taxon>
        <taxon>Eurotiales</taxon>
        <taxon>Aspergillaceae</taxon>
        <taxon>Penicillium</taxon>
    </lineage>
</organism>
<dbReference type="EMBL" id="MDYO01000022">
    <property type="protein sequence ID" value="OQD95057.1"/>
    <property type="molecule type" value="Genomic_DNA"/>
</dbReference>
<evidence type="ECO:0000259" key="1">
    <source>
        <dbReference type="Pfam" id="PF07993"/>
    </source>
</evidence>